<dbReference type="Pfam" id="PF07690">
    <property type="entry name" value="MFS_1"/>
    <property type="match status" value="1"/>
</dbReference>
<dbReference type="PANTHER" id="PTHR10151">
    <property type="entry name" value="ECTONUCLEOTIDE PYROPHOSPHATASE/PHOSPHODIESTERASE"/>
    <property type="match status" value="1"/>
</dbReference>
<feature type="transmembrane region" description="Helical" evidence="3">
    <location>
        <begin position="165"/>
        <end position="185"/>
    </location>
</feature>
<dbReference type="Gene3D" id="1.20.1250.20">
    <property type="entry name" value="MFS general substrate transporter like domains"/>
    <property type="match status" value="1"/>
</dbReference>
<dbReference type="Pfam" id="PF15247">
    <property type="entry name" value="SLBP_RNA_bind"/>
    <property type="match status" value="1"/>
</dbReference>
<sequence>MIDGTSGYNNGADSGAGGGGTRQQQQFNNPWAEAVANGLYHRGDRTNGAGKAAAAAESLENGDKIYKADKAAVEKNSGGVSMRAVLFGENWRQIFVLLISGFLINADQNAASPNFHAIGDDFEFFDQSQRDWKLGGMVQMGFFIVGGLSSIIAGPLADQYATKRFHLLAFATAIAGSASLLTACVPNGSTGFVYFLLCRIATGISVGGSLPVLFSIASELAPPTQRNMLCALLGTTSSSGAAIGQAFSGWMGPLYGWRKVYLMLSVPTLITAIVLLAMIVLRKVGSKKKSRHYIPVGTRPPTNHGALSPRRAEAARAWYGVQGAEAPAPWEADASAQARFRLADLTLSKFSSVFEVPTNRILFAQSLPGCMAWSVVSTFLPDFLASNLGLTVHQATGVLVSFGISCLVFSIAGGDMGQRIYNNRRQDLPKFIALTNILSPLPMVLMLRGYPNPALWISLGGLAAISGPNIKGILMNVNPAKTRGTVFAAFTLMDDLGKGLGPAMVCGLVWLLGDRVTAFTLAFCLWGVCGIILSFAQQTVVDDSTAVELQNAADESREMDAFDMYATSKKAKRHNPETKVIMVSMDGFRWDYYGNTSTPNLDWFRGKGLQVHHLENAFTTITFPNHWTLATGAWEETHGIISNVMWDPHLKEMFTPSGTGSDFFQEAEPIWGTTTRLGIKSACINWVGCDRIVHGLRPTYNFPYNRSLGFHERTDKLIDIMVKDQGVRLGMLYFEEPDSSGHEYGPGSKEVLAAVRRVDAAIGVLRRRIKEIDGSVHVILTSDHGMAAVTHPGIDLARGLDPKTVNVTTTGPVTHVWPHDVSQANCIRNSLERIGEGHMDCYLRDQLPNRWHYKNNDRIPPVVCVCEEGWVTYLGEPYKGGGNHGYDNKLKSMWPIFIAAGPMIRRSRCVQKPFKNYWASDNQTGLPTMPASQMMNSSQRAPMERILAQRQKQIRIAKTSRGYQNYTRLVEKADRDPKNPAHPSTPRVDGTDSKRAFEGRLRLWKQALHKWDMEDGRMPPEHKPIEAHQAWNSLPGHREDKWQAWNGNYQWRSNGDWSAQSWSEWRSKENGGHWGNSWQYHSEAWGESESSWNPELCTKAPVEDAAIIDEKPKLYVSDEEPLEDWMHQGVHEGRWAIVRFADEGWLDDPEASELKSSMQSINSVGFPRKRRKRF</sequence>
<dbReference type="GO" id="GO:0016020">
    <property type="term" value="C:membrane"/>
    <property type="evidence" value="ECO:0007669"/>
    <property type="project" value="UniProtKB-SubCell"/>
</dbReference>
<feature type="transmembrane region" description="Helical" evidence="3">
    <location>
        <begin position="361"/>
        <end position="380"/>
    </location>
</feature>
<dbReference type="GO" id="GO:0003723">
    <property type="term" value="F:RNA binding"/>
    <property type="evidence" value="ECO:0007669"/>
    <property type="project" value="InterPro"/>
</dbReference>
<proteinExistence type="predicted"/>
<feature type="transmembrane region" description="Helical" evidence="3">
    <location>
        <begin position="191"/>
        <end position="216"/>
    </location>
</feature>
<dbReference type="GO" id="GO:0016787">
    <property type="term" value="F:hydrolase activity"/>
    <property type="evidence" value="ECO:0007669"/>
    <property type="project" value="UniProtKB-ARBA"/>
</dbReference>
<evidence type="ECO:0000259" key="4">
    <source>
        <dbReference type="PROSITE" id="PS50850"/>
    </source>
</evidence>
<dbReference type="EMBL" id="JAAPAO010000166">
    <property type="protein sequence ID" value="KAF4669663.1"/>
    <property type="molecule type" value="Genomic_DNA"/>
</dbReference>
<keyword evidence="3" id="KW-1133">Transmembrane helix</keyword>
<feature type="transmembrane region" description="Helical" evidence="3">
    <location>
        <begin position="134"/>
        <end position="153"/>
    </location>
</feature>
<keyword evidence="3" id="KW-0472">Membrane</keyword>
<dbReference type="OrthoDB" id="440755at2759"/>
<evidence type="ECO:0000256" key="2">
    <source>
        <dbReference type="SAM" id="MobiDB-lite"/>
    </source>
</evidence>
<feature type="transmembrane region" description="Helical" evidence="3">
    <location>
        <begin position="518"/>
        <end position="536"/>
    </location>
</feature>
<feature type="region of interest" description="Disordered" evidence="2">
    <location>
        <begin position="971"/>
        <end position="994"/>
    </location>
</feature>
<name>A0A7J6MDK3_PERCH</name>
<dbReference type="Gene3D" id="3.40.720.10">
    <property type="entry name" value="Alkaline Phosphatase, subunit A"/>
    <property type="match status" value="1"/>
</dbReference>
<feature type="transmembrane region" description="Helical" evidence="3">
    <location>
        <begin position="260"/>
        <end position="281"/>
    </location>
</feature>
<dbReference type="InterPro" id="IPR020846">
    <property type="entry name" value="MFS_dom"/>
</dbReference>
<feature type="compositionally biased region" description="Low complexity" evidence="2">
    <location>
        <begin position="1"/>
        <end position="13"/>
    </location>
</feature>
<dbReference type="CDD" id="cd16018">
    <property type="entry name" value="Enpp"/>
    <property type="match status" value="1"/>
</dbReference>
<dbReference type="Pfam" id="PF01663">
    <property type="entry name" value="Phosphodiest"/>
    <property type="match status" value="1"/>
</dbReference>
<keyword evidence="6" id="KW-1185">Reference proteome</keyword>
<dbReference type="InterPro" id="IPR038294">
    <property type="entry name" value="SLBP_RNA_bind_sf"/>
</dbReference>
<evidence type="ECO:0000313" key="6">
    <source>
        <dbReference type="Proteomes" id="UP000591131"/>
    </source>
</evidence>
<dbReference type="SUPFAM" id="SSF53649">
    <property type="entry name" value="Alkaline phosphatase-like"/>
    <property type="match status" value="1"/>
</dbReference>
<evidence type="ECO:0000256" key="3">
    <source>
        <dbReference type="SAM" id="Phobius"/>
    </source>
</evidence>
<dbReference type="GO" id="GO:0022857">
    <property type="term" value="F:transmembrane transporter activity"/>
    <property type="evidence" value="ECO:0007669"/>
    <property type="project" value="InterPro"/>
</dbReference>
<feature type="region of interest" description="Disordered" evidence="2">
    <location>
        <begin position="1"/>
        <end position="25"/>
    </location>
</feature>
<dbReference type="InterPro" id="IPR036259">
    <property type="entry name" value="MFS_trans_sf"/>
</dbReference>
<dbReference type="InterPro" id="IPR011701">
    <property type="entry name" value="MFS"/>
</dbReference>
<dbReference type="AlphaFoldDB" id="A0A7J6MDK3"/>
<organism evidence="5 6">
    <name type="scientific">Perkinsus chesapeaki</name>
    <name type="common">Clam parasite</name>
    <name type="synonym">Perkinsus andrewsi</name>
    <dbReference type="NCBI Taxonomy" id="330153"/>
    <lineage>
        <taxon>Eukaryota</taxon>
        <taxon>Sar</taxon>
        <taxon>Alveolata</taxon>
        <taxon>Perkinsozoa</taxon>
        <taxon>Perkinsea</taxon>
        <taxon>Perkinsida</taxon>
        <taxon>Perkinsidae</taxon>
        <taxon>Perkinsus</taxon>
    </lineage>
</organism>
<gene>
    <name evidence="5" type="primary">ENPP4_1</name>
    <name evidence="5" type="ORF">FOL47_002409</name>
</gene>
<feature type="domain" description="Major facilitator superfamily (MFS) profile" evidence="4">
    <location>
        <begin position="93"/>
        <end position="545"/>
    </location>
</feature>
<dbReference type="PROSITE" id="PS50850">
    <property type="entry name" value="MFS"/>
    <property type="match status" value="1"/>
</dbReference>
<dbReference type="SUPFAM" id="SSF103473">
    <property type="entry name" value="MFS general substrate transporter"/>
    <property type="match status" value="1"/>
</dbReference>
<dbReference type="PANTHER" id="PTHR10151:SF120">
    <property type="entry name" value="BIS(5'-ADENOSYL)-TRIPHOSPHATASE"/>
    <property type="match status" value="1"/>
</dbReference>
<dbReference type="InterPro" id="IPR002591">
    <property type="entry name" value="Phosphodiest/P_Trfase"/>
</dbReference>
<dbReference type="Gene3D" id="1.10.8.1120">
    <property type="entry name" value="Histone RNA hairpin-binding protein RNA-binding domain"/>
    <property type="match status" value="1"/>
</dbReference>
<comment type="subcellular location">
    <subcellularLocation>
        <location evidence="1">Membrane</location>
        <topology evidence="1">Multi-pass membrane protein</topology>
    </subcellularLocation>
</comment>
<dbReference type="Proteomes" id="UP000591131">
    <property type="component" value="Unassembled WGS sequence"/>
</dbReference>
<protein>
    <submittedName>
        <fullName evidence="5">Ectonucleotide pyrophosphatase phosphodiesterase</fullName>
    </submittedName>
</protein>
<reference evidence="5 6" key="1">
    <citation type="submission" date="2020-04" db="EMBL/GenBank/DDBJ databases">
        <title>Perkinsus chesapeaki whole genome sequence.</title>
        <authorList>
            <person name="Bogema D.R."/>
        </authorList>
    </citation>
    <scope>NUCLEOTIDE SEQUENCE [LARGE SCALE GENOMIC DNA]</scope>
    <source>
        <strain evidence="5">ATCC PRA-425</strain>
    </source>
</reference>
<keyword evidence="3" id="KW-0812">Transmembrane</keyword>
<comment type="caution">
    <text evidence="5">The sequence shown here is derived from an EMBL/GenBank/DDBJ whole genome shotgun (WGS) entry which is preliminary data.</text>
</comment>
<dbReference type="InterPro" id="IPR017850">
    <property type="entry name" value="Alkaline_phosphatase_core_sf"/>
</dbReference>
<feature type="transmembrane region" description="Helical" evidence="3">
    <location>
        <begin position="392"/>
        <end position="411"/>
    </location>
</feature>
<dbReference type="InterPro" id="IPR029344">
    <property type="entry name" value="SLBP_RNA_bind"/>
</dbReference>
<dbReference type="Gene3D" id="3.30.1360.180">
    <property type="match status" value="1"/>
</dbReference>
<evidence type="ECO:0000256" key="1">
    <source>
        <dbReference type="ARBA" id="ARBA00004141"/>
    </source>
</evidence>
<feature type="transmembrane region" description="Helical" evidence="3">
    <location>
        <begin position="486"/>
        <end position="512"/>
    </location>
</feature>
<evidence type="ECO:0000313" key="5">
    <source>
        <dbReference type="EMBL" id="KAF4669663.1"/>
    </source>
</evidence>
<feature type="transmembrane region" description="Helical" evidence="3">
    <location>
        <begin position="454"/>
        <end position="474"/>
    </location>
</feature>
<accession>A0A7J6MDK3</accession>